<dbReference type="GO" id="GO:0016197">
    <property type="term" value="P:endosomal transport"/>
    <property type="evidence" value="ECO:0007669"/>
    <property type="project" value="TreeGrafter"/>
</dbReference>
<dbReference type="PROSITE" id="PS51205">
    <property type="entry name" value="VPS9"/>
    <property type="match status" value="1"/>
</dbReference>
<protein>
    <recommendedName>
        <fullName evidence="1">VPS9 domain-containing protein</fullName>
    </recommendedName>
</protein>
<evidence type="ECO:0000313" key="2">
    <source>
        <dbReference type="EMBL" id="CAL4172735.1"/>
    </source>
</evidence>
<keyword evidence="3" id="KW-1185">Reference proteome</keyword>
<dbReference type="SUPFAM" id="SSF109993">
    <property type="entry name" value="VPS9 domain"/>
    <property type="match status" value="1"/>
</dbReference>
<dbReference type="InterPro" id="IPR003123">
    <property type="entry name" value="VPS9"/>
</dbReference>
<dbReference type="EMBL" id="CAXKWB010052348">
    <property type="protein sequence ID" value="CAL4172735.1"/>
    <property type="molecule type" value="Genomic_DNA"/>
</dbReference>
<dbReference type="GO" id="GO:0031267">
    <property type="term" value="F:small GTPase binding"/>
    <property type="evidence" value="ECO:0007669"/>
    <property type="project" value="TreeGrafter"/>
</dbReference>
<comment type="caution">
    <text evidence="2">The sequence shown here is derived from an EMBL/GenBank/DDBJ whole genome shotgun (WGS) entry which is preliminary data.</text>
</comment>
<accession>A0AAV2SAH6</accession>
<dbReference type="InterPro" id="IPR037191">
    <property type="entry name" value="VPS9_dom_sf"/>
</dbReference>
<reference evidence="2 3" key="1">
    <citation type="submission" date="2024-05" db="EMBL/GenBank/DDBJ databases">
        <authorList>
            <person name="Wallberg A."/>
        </authorList>
    </citation>
    <scope>NUCLEOTIDE SEQUENCE [LARGE SCALE GENOMIC DNA]</scope>
</reference>
<feature type="domain" description="VPS9" evidence="1">
    <location>
        <begin position="182"/>
        <end position="337"/>
    </location>
</feature>
<dbReference type="AlphaFoldDB" id="A0AAV2SAH6"/>
<gene>
    <name evidence="2" type="ORF">MNOR_LOCUS34308</name>
</gene>
<name>A0AAV2SAH6_MEGNR</name>
<evidence type="ECO:0000259" key="1">
    <source>
        <dbReference type="PROSITE" id="PS51205"/>
    </source>
</evidence>
<dbReference type="GO" id="GO:0005737">
    <property type="term" value="C:cytoplasm"/>
    <property type="evidence" value="ECO:0007669"/>
    <property type="project" value="TreeGrafter"/>
</dbReference>
<proteinExistence type="predicted"/>
<dbReference type="Pfam" id="PF02204">
    <property type="entry name" value="VPS9"/>
    <property type="match status" value="1"/>
</dbReference>
<dbReference type="GO" id="GO:0005085">
    <property type="term" value="F:guanyl-nucleotide exchange factor activity"/>
    <property type="evidence" value="ECO:0007669"/>
    <property type="project" value="TreeGrafter"/>
</dbReference>
<dbReference type="InterPro" id="IPR051984">
    <property type="entry name" value="Alsin"/>
</dbReference>
<feature type="non-terminal residue" evidence="2">
    <location>
        <position position="339"/>
    </location>
</feature>
<evidence type="ECO:0000313" key="3">
    <source>
        <dbReference type="Proteomes" id="UP001497623"/>
    </source>
</evidence>
<dbReference type="PANTHER" id="PTHR46089">
    <property type="entry name" value="ALSIN HOMOLOG"/>
    <property type="match status" value="1"/>
</dbReference>
<sequence>MHSDVNHLNWEFIGGVIEINFATVKIRSQRFLAARCDNLEKIYLLVIVKDTVRSTQGFIIIPPYMQQNFESCNFLLALRANNNTCFVAFAHKKMSCMSLPNIMVYIIIPYVRQIPRIILLLFPKLSLRMLFTDRQKGILAAHMERRETLGSVSVWHFTSQLYRTGAIKIIYLLYQKSDDQGYKCRNKLYNKRKQCEFVMKPLLINAGPMEQQNSVNSNSRPHNEDSNVSVIFANSIQKIQKMAAHMERRETLGSIDTFILPEVFSHKIKKSTIGADLMFPAFLFVVVRANINNLGAEINFIEDLLDTLLCNGSLGYMLASLRACYEHILTEKKEPSHLM</sequence>
<organism evidence="2 3">
    <name type="scientific">Meganyctiphanes norvegica</name>
    <name type="common">Northern krill</name>
    <name type="synonym">Thysanopoda norvegica</name>
    <dbReference type="NCBI Taxonomy" id="48144"/>
    <lineage>
        <taxon>Eukaryota</taxon>
        <taxon>Metazoa</taxon>
        <taxon>Ecdysozoa</taxon>
        <taxon>Arthropoda</taxon>
        <taxon>Crustacea</taxon>
        <taxon>Multicrustacea</taxon>
        <taxon>Malacostraca</taxon>
        <taxon>Eumalacostraca</taxon>
        <taxon>Eucarida</taxon>
        <taxon>Euphausiacea</taxon>
        <taxon>Euphausiidae</taxon>
        <taxon>Meganyctiphanes</taxon>
    </lineage>
</organism>
<dbReference type="PANTHER" id="PTHR46089:SF2">
    <property type="entry name" value="ALSIN HOMOLOG"/>
    <property type="match status" value="1"/>
</dbReference>
<dbReference type="Gene3D" id="1.20.1050.80">
    <property type="entry name" value="VPS9 domain"/>
    <property type="match status" value="1"/>
</dbReference>
<dbReference type="Proteomes" id="UP001497623">
    <property type="component" value="Unassembled WGS sequence"/>
</dbReference>